<keyword evidence="3 10" id="KW-0479">Metal-binding</keyword>
<evidence type="ECO:0000256" key="1">
    <source>
        <dbReference type="ARBA" id="ARBA00001954"/>
    </source>
</evidence>
<comment type="similarity">
    <text evidence="2">Belongs to the biopterin-dependent aromatic amino acid hydroxylase family.</text>
</comment>
<dbReference type="InterPro" id="IPR000195">
    <property type="entry name" value="Rab-GAP-TBC_dom"/>
</dbReference>
<feature type="region of interest" description="Disordered" evidence="11">
    <location>
        <begin position="380"/>
        <end position="401"/>
    </location>
</feature>
<protein>
    <recommendedName>
        <fullName evidence="7">Tryptophan 5-hydroxylase 2</fullName>
    </recommendedName>
    <alternativeName>
        <fullName evidence="8">Tryptophan 5-monooxygenase 2</fullName>
    </alternativeName>
</protein>
<dbReference type="SUPFAM" id="SSF47923">
    <property type="entry name" value="Ypt/Rab-GAP domain of gyp1p"/>
    <property type="match status" value="2"/>
</dbReference>
<dbReference type="InterPro" id="IPR001273">
    <property type="entry name" value="ArAA_hydroxylase"/>
</dbReference>
<evidence type="ECO:0000256" key="7">
    <source>
        <dbReference type="ARBA" id="ARBA00040889"/>
    </source>
</evidence>
<comment type="cofactor">
    <cofactor evidence="1 10">
        <name>Fe(2+)</name>
        <dbReference type="ChEBI" id="CHEBI:29033"/>
    </cofactor>
</comment>
<evidence type="ECO:0000256" key="4">
    <source>
        <dbReference type="ARBA" id="ARBA00023002"/>
    </source>
</evidence>
<evidence type="ECO:0000256" key="11">
    <source>
        <dbReference type="SAM" id="MobiDB-lite"/>
    </source>
</evidence>
<evidence type="ECO:0000256" key="8">
    <source>
        <dbReference type="ARBA" id="ARBA00042662"/>
    </source>
</evidence>
<dbReference type="InterPro" id="IPR036329">
    <property type="entry name" value="Aro-AA_hydroxylase_C_sf"/>
</dbReference>
<name>A0AAD9B546_DISEL</name>
<sequence>MVSSPNRALSQSFENLLDENNFGLVNQKFRNDPYVTTLGGFSKVTNYIFDAFRGTEEQHQRPPEEVADLLGEVIPGLEINQQEEPGFEVITRMDLGVRPPVSRRDPVSSEEWSRHQDAEGRMINVPLLKQIIFEGGLCHAKRKEAWKFLLGYLPWESTVEERKLQWKSVSEQQERRNSKLRDYRSLIEKDVNRTDRTNSFYEGLDNPGLVLLHDILMTYCMYDFDLEAQDSGYLYFCFRWLLIRFKREFSFHDVLRLWECTPVPVPVVCPPECTPVPVPVVCPPECTPVPVVCPPECSPVPVVMWTGLPCQNFHLLLCCAILDSEKQKIMEENYGFNEILKHINELSMKLDIKEILQKAEGIGLQIKSCKDLPASISSILGWDPPAPPPAPPRLSGPPERSRLLQPTLQRQQRAERLLTGLHIISTASRRAGLSIPPQKKKSRTVYTTTEEEQDCLYHHRRRAGLSIPPQKKSRTVYTTTEEEEQDCLYHHRRRRAGLSIPPQKKSRTVYTTTEEEEQDCLYHHRRRRAGLSIPPQKKSRTVYTTTEEEEQDCLYHHRRRRAGLSIPPQKKKGRTVYSTTEEEGQDCLFHHRRRRAGFEASVLLSHQRVAGQRERRGFWENSGGVSLKNEVGCLVTSLKLFQESGVNLNHIESRRSKRVVNEVEIYADCSCSKKEFNELLEVLKEHVNILSSNTPAHVWSAEADEEDVPWFPMKISELDQCSHRVLMYGSELDADHPGFKDEVYRQRRKYFVEVAMNYKFGQPIPRIEYTPEEVRTWGVVFRELSQLYPSHACREHLKNLPLLEKHCGYRQDNIPQLQDVSQFLRDFLSALAYRVFNCTQYVRHSTDPLYTPEPDTCHELLGHVPLLADPKFAQFSQEIGLASLGASDEDVQKLATCYFFTIEFGLCKQDGQLRAYGAGLLSSIGELR</sequence>
<feature type="domain" description="Biopterin-dependent aromatic amino acid hydroxylase family profile" evidence="12">
    <location>
        <begin position="696"/>
        <end position="928"/>
    </location>
</feature>
<dbReference type="Pfam" id="PF00566">
    <property type="entry name" value="RabGAP-TBC"/>
    <property type="match status" value="1"/>
</dbReference>
<dbReference type="PRINTS" id="PR00372">
    <property type="entry name" value="FYWHYDRXLASE"/>
</dbReference>
<dbReference type="SUPFAM" id="SSF56534">
    <property type="entry name" value="Aromatic aminoacid monoxygenases, catalytic and oligomerization domains"/>
    <property type="match status" value="1"/>
</dbReference>
<dbReference type="InterPro" id="IPR036951">
    <property type="entry name" value="ArAA_hydroxylase_sf"/>
</dbReference>
<evidence type="ECO:0000259" key="13">
    <source>
        <dbReference type="PROSITE" id="PS51671"/>
    </source>
</evidence>
<proteinExistence type="inferred from homology"/>
<dbReference type="GO" id="GO:0043005">
    <property type="term" value="C:neuron projection"/>
    <property type="evidence" value="ECO:0007669"/>
    <property type="project" value="TreeGrafter"/>
</dbReference>
<dbReference type="Gene3D" id="1.10.472.80">
    <property type="entry name" value="Ypt/Rab-GAP domain of gyp1p, domain 3"/>
    <property type="match status" value="1"/>
</dbReference>
<feature type="binding site" evidence="10">
    <location>
        <position position="903"/>
    </location>
    <ligand>
        <name>Fe cation</name>
        <dbReference type="ChEBI" id="CHEBI:24875"/>
    </ligand>
</feature>
<dbReference type="PROSITE" id="PS00367">
    <property type="entry name" value="BH4_AAA_HYDROXYL_1"/>
    <property type="match status" value="1"/>
</dbReference>
<keyword evidence="5 10" id="KW-0408">Iron</keyword>
<keyword evidence="6" id="KW-0503">Monooxygenase</keyword>
<evidence type="ECO:0000256" key="10">
    <source>
        <dbReference type="PIRSR" id="PIRSR601273-2"/>
    </source>
</evidence>
<dbReference type="InterPro" id="IPR019774">
    <property type="entry name" value="Aromatic-AA_hydroxylase_C"/>
</dbReference>
<dbReference type="PANTHER" id="PTHR11473">
    <property type="entry name" value="AROMATIC AMINO ACID HYDROXYLASE"/>
    <property type="match status" value="1"/>
</dbReference>
<evidence type="ECO:0000256" key="5">
    <source>
        <dbReference type="ARBA" id="ARBA00023004"/>
    </source>
</evidence>
<gene>
    <name evidence="14" type="ORF">KUDE01_015694</name>
</gene>
<comment type="caution">
    <text evidence="14">The sequence shown here is derived from an EMBL/GenBank/DDBJ whole genome shotgun (WGS) entry which is preliminary data.</text>
</comment>
<keyword evidence="4" id="KW-0560">Oxidoreductase</keyword>
<keyword evidence="15" id="KW-1185">Reference proteome</keyword>
<comment type="subunit">
    <text evidence="9">Interacts with DNAJC12.</text>
</comment>
<organism evidence="14 15">
    <name type="scientific">Dissostichus eleginoides</name>
    <name type="common">Patagonian toothfish</name>
    <name type="synonym">Dissostichus amissus</name>
    <dbReference type="NCBI Taxonomy" id="100907"/>
    <lineage>
        <taxon>Eukaryota</taxon>
        <taxon>Metazoa</taxon>
        <taxon>Chordata</taxon>
        <taxon>Craniata</taxon>
        <taxon>Vertebrata</taxon>
        <taxon>Euteleostomi</taxon>
        <taxon>Actinopterygii</taxon>
        <taxon>Neopterygii</taxon>
        <taxon>Teleostei</taxon>
        <taxon>Neoteleostei</taxon>
        <taxon>Acanthomorphata</taxon>
        <taxon>Eupercaria</taxon>
        <taxon>Perciformes</taxon>
        <taxon>Notothenioidei</taxon>
        <taxon>Nototheniidae</taxon>
        <taxon>Dissostichus</taxon>
    </lineage>
</organism>
<dbReference type="GO" id="GO:0005506">
    <property type="term" value="F:iron ion binding"/>
    <property type="evidence" value="ECO:0007669"/>
    <property type="project" value="InterPro"/>
</dbReference>
<dbReference type="PROSITE" id="PS51671">
    <property type="entry name" value="ACT"/>
    <property type="match status" value="1"/>
</dbReference>
<feature type="binding site" evidence="10">
    <location>
        <position position="858"/>
    </location>
    <ligand>
        <name>Fe cation</name>
        <dbReference type="ChEBI" id="CHEBI:24875"/>
    </ligand>
</feature>
<dbReference type="PROSITE" id="PS51410">
    <property type="entry name" value="BH4_AAA_HYDROXYL_2"/>
    <property type="match status" value="1"/>
</dbReference>
<dbReference type="Gene3D" id="1.10.800.10">
    <property type="entry name" value="Aromatic amino acid hydroxylase"/>
    <property type="match status" value="1"/>
</dbReference>
<evidence type="ECO:0000256" key="6">
    <source>
        <dbReference type="ARBA" id="ARBA00023033"/>
    </source>
</evidence>
<evidence type="ECO:0000313" key="14">
    <source>
        <dbReference type="EMBL" id="KAK1875744.1"/>
    </source>
</evidence>
<feature type="compositionally biased region" description="Pro residues" evidence="11">
    <location>
        <begin position="384"/>
        <end position="395"/>
    </location>
</feature>
<feature type="binding site" evidence="10">
    <location>
        <position position="863"/>
    </location>
    <ligand>
        <name>Fe cation</name>
        <dbReference type="ChEBI" id="CHEBI:24875"/>
    </ligand>
</feature>
<dbReference type="EMBL" id="JASDAP010000080">
    <property type="protein sequence ID" value="KAK1875744.1"/>
    <property type="molecule type" value="Genomic_DNA"/>
</dbReference>
<reference evidence="14" key="1">
    <citation type="submission" date="2023-04" db="EMBL/GenBank/DDBJ databases">
        <title>Chromosome-level genome of Chaenocephalus aceratus.</title>
        <authorList>
            <person name="Park H."/>
        </authorList>
    </citation>
    <scope>NUCLEOTIDE SEQUENCE</scope>
    <source>
        <strain evidence="14">DE</strain>
        <tissue evidence="14">Muscle</tissue>
    </source>
</reference>
<dbReference type="InterPro" id="IPR002912">
    <property type="entry name" value="ACT_dom"/>
</dbReference>
<dbReference type="Pfam" id="PF00351">
    <property type="entry name" value="Biopterin_H"/>
    <property type="match status" value="1"/>
</dbReference>
<dbReference type="Proteomes" id="UP001228049">
    <property type="component" value="Unassembled WGS sequence"/>
</dbReference>
<evidence type="ECO:0000259" key="12">
    <source>
        <dbReference type="PROSITE" id="PS51410"/>
    </source>
</evidence>
<evidence type="ECO:0000256" key="9">
    <source>
        <dbReference type="ARBA" id="ARBA00062416"/>
    </source>
</evidence>
<evidence type="ECO:0000256" key="3">
    <source>
        <dbReference type="ARBA" id="ARBA00022723"/>
    </source>
</evidence>
<evidence type="ECO:0000313" key="15">
    <source>
        <dbReference type="Proteomes" id="UP001228049"/>
    </source>
</evidence>
<dbReference type="InterPro" id="IPR035969">
    <property type="entry name" value="Rab-GAP_TBC_sf"/>
</dbReference>
<dbReference type="AlphaFoldDB" id="A0AAD9B546"/>
<evidence type="ECO:0000256" key="2">
    <source>
        <dbReference type="ARBA" id="ARBA00009712"/>
    </source>
</evidence>
<feature type="non-terminal residue" evidence="14">
    <location>
        <position position="1"/>
    </location>
</feature>
<dbReference type="GO" id="GO:0009072">
    <property type="term" value="P:aromatic amino acid metabolic process"/>
    <property type="evidence" value="ECO:0007669"/>
    <property type="project" value="InterPro"/>
</dbReference>
<dbReference type="InterPro" id="IPR018301">
    <property type="entry name" value="ArAA_hydroxylase_Fe/CU_BS"/>
</dbReference>
<dbReference type="PANTHER" id="PTHR11473:SF16">
    <property type="entry name" value="TRYPTOPHAN 5-HYDROXYLASE 2"/>
    <property type="match status" value="1"/>
</dbReference>
<dbReference type="SUPFAM" id="SSF55021">
    <property type="entry name" value="ACT-like"/>
    <property type="match status" value="1"/>
</dbReference>
<dbReference type="InterPro" id="IPR045865">
    <property type="entry name" value="ACT-like_dom_sf"/>
</dbReference>
<accession>A0AAD9B546</accession>
<feature type="domain" description="ACT" evidence="13">
    <location>
        <begin position="622"/>
        <end position="697"/>
    </location>
</feature>
<dbReference type="GO" id="GO:0004510">
    <property type="term" value="F:tryptophan 5-monooxygenase activity"/>
    <property type="evidence" value="ECO:0007669"/>
    <property type="project" value="TreeGrafter"/>
</dbReference>